<keyword evidence="2" id="KW-1185">Reference proteome</keyword>
<reference evidence="1 2" key="1">
    <citation type="submission" date="2016-10" db="EMBL/GenBank/DDBJ databases">
        <title>The genome sequence of Colletotrichum fioriniae PJ7.</title>
        <authorList>
            <person name="Baroncelli R."/>
        </authorList>
    </citation>
    <scope>NUCLEOTIDE SEQUENCE [LARGE SCALE GENOMIC DNA]</scope>
    <source>
        <strain evidence="1 2">IMI 309622</strain>
    </source>
</reference>
<dbReference type="EMBL" id="MOOE01000006">
    <property type="protein sequence ID" value="KAK1528829.1"/>
    <property type="molecule type" value="Genomic_DNA"/>
</dbReference>
<protein>
    <submittedName>
        <fullName evidence="1">Uncharacterized protein</fullName>
    </submittedName>
</protein>
<organism evidence="1 2">
    <name type="scientific">Colletotrichum costaricense</name>
    <dbReference type="NCBI Taxonomy" id="1209916"/>
    <lineage>
        <taxon>Eukaryota</taxon>
        <taxon>Fungi</taxon>
        <taxon>Dikarya</taxon>
        <taxon>Ascomycota</taxon>
        <taxon>Pezizomycotina</taxon>
        <taxon>Sordariomycetes</taxon>
        <taxon>Hypocreomycetidae</taxon>
        <taxon>Glomerellales</taxon>
        <taxon>Glomerellaceae</taxon>
        <taxon>Colletotrichum</taxon>
        <taxon>Colletotrichum acutatum species complex</taxon>
    </lineage>
</organism>
<sequence length="131" mass="15062">MRLYRDVQRACEHASNWRLDEDSVPAKQRSLRRKTVVSSEPYETIQQLPSPEQAMASFEHTPPKDQDFQPYTRLRLRNTITYQLCLICLVPKAFTQAGCSNHSRVFPQFATLGNRLAVRTTMDTDAVNNSC</sequence>
<dbReference type="RefSeq" id="XP_060314531.1">
    <property type="nucleotide sequence ID" value="XM_060454831.1"/>
</dbReference>
<evidence type="ECO:0000313" key="2">
    <source>
        <dbReference type="Proteomes" id="UP001240678"/>
    </source>
</evidence>
<dbReference type="AlphaFoldDB" id="A0AAI9YYV5"/>
<gene>
    <name evidence="1" type="ORF">CCOS01_06663</name>
</gene>
<dbReference type="GeneID" id="85338378"/>
<name>A0AAI9YYV5_9PEZI</name>
<comment type="caution">
    <text evidence="1">The sequence shown here is derived from an EMBL/GenBank/DDBJ whole genome shotgun (WGS) entry which is preliminary data.</text>
</comment>
<evidence type="ECO:0000313" key="1">
    <source>
        <dbReference type="EMBL" id="KAK1528829.1"/>
    </source>
</evidence>
<proteinExistence type="predicted"/>
<dbReference type="Proteomes" id="UP001240678">
    <property type="component" value="Unassembled WGS sequence"/>
</dbReference>
<accession>A0AAI9YYV5</accession>